<proteinExistence type="predicted"/>
<sequence>MRKTQLVPTGVTLAGKTYDLGLKVDERQVVLDELEQALQVVRQAQAPAQIYLKTSAVVENLLKLKEHQNLKDSTLLT</sequence>
<accession>X1JEH0</accession>
<organism evidence="1">
    <name type="scientific">marine sediment metagenome</name>
    <dbReference type="NCBI Taxonomy" id="412755"/>
    <lineage>
        <taxon>unclassified sequences</taxon>
        <taxon>metagenomes</taxon>
        <taxon>ecological metagenomes</taxon>
    </lineage>
</organism>
<gene>
    <name evidence="1" type="ORF">S03H2_67531</name>
</gene>
<dbReference type="AlphaFoldDB" id="X1JEH0"/>
<dbReference type="EMBL" id="BARU01044234">
    <property type="protein sequence ID" value="GAH76734.1"/>
    <property type="molecule type" value="Genomic_DNA"/>
</dbReference>
<protein>
    <submittedName>
        <fullName evidence="1">Uncharacterized protein</fullName>
    </submittedName>
</protein>
<name>X1JEH0_9ZZZZ</name>
<evidence type="ECO:0000313" key="1">
    <source>
        <dbReference type="EMBL" id="GAH76734.1"/>
    </source>
</evidence>
<reference evidence="1" key="1">
    <citation type="journal article" date="2014" name="Front. Microbiol.">
        <title>High frequency of phylogenetically diverse reductive dehalogenase-homologous genes in deep subseafloor sedimentary metagenomes.</title>
        <authorList>
            <person name="Kawai M."/>
            <person name="Futagami T."/>
            <person name="Toyoda A."/>
            <person name="Takaki Y."/>
            <person name="Nishi S."/>
            <person name="Hori S."/>
            <person name="Arai W."/>
            <person name="Tsubouchi T."/>
            <person name="Morono Y."/>
            <person name="Uchiyama I."/>
            <person name="Ito T."/>
            <person name="Fujiyama A."/>
            <person name="Inagaki F."/>
            <person name="Takami H."/>
        </authorList>
    </citation>
    <scope>NUCLEOTIDE SEQUENCE</scope>
    <source>
        <strain evidence="1">Expedition CK06-06</strain>
    </source>
</reference>
<feature type="non-terminal residue" evidence="1">
    <location>
        <position position="77"/>
    </location>
</feature>
<comment type="caution">
    <text evidence="1">The sequence shown here is derived from an EMBL/GenBank/DDBJ whole genome shotgun (WGS) entry which is preliminary data.</text>
</comment>